<dbReference type="GO" id="GO:0005739">
    <property type="term" value="C:mitochondrion"/>
    <property type="evidence" value="ECO:0007669"/>
    <property type="project" value="TreeGrafter"/>
</dbReference>
<dbReference type="InterPro" id="IPR056798">
    <property type="entry name" value="ADH_Fe_C"/>
</dbReference>
<organism evidence="4 5">
    <name type="scientific">Rotaria sordida</name>
    <dbReference type="NCBI Taxonomy" id="392033"/>
    <lineage>
        <taxon>Eukaryota</taxon>
        <taxon>Metazoa</taxon>
        <taxon>Spiralia</taxon>
        <taxon>Gnathifera</taxon>
        <taxon>Rotifera</taxon>
        <taxon>Eurotatoria</taxon>
        <taxon>Bdelloidea</taxon>
        <taxon>Philodinida</taxon>
        <taxon>Philodinidae</taxon>
        <taxon>Rotaria</taxon>
    </lineage>
</organism>
<dbReference type="SUPFAM" id="SSF56796">
    <property type="entry name" value="Dehydroquinate synthase-like"/>
    <property type="match status" value="1"/>
</dbReference>
<evidence type="ECO:0000259" key="3">
    <source>
        <dbReference type="Pfam" id="PF25137"/>
    </source>
</evidence>
<dbReference type="EMBL" id="CAJNOU010003477">
    <property type="protein sequence ID" value="CAF1392772.1"/>
    <property type="molecule type" value="Genomic_DNA"/>
</dbReference>
<evidence type="ECO:0008006" key="6">
    <source>
        <dbReference type="Google" id="ProtNLM"/>
    </source>
</evidence>
<dbReference type="GO" id="GO:0046872">
    <property type="term" value="F:metal ion binding"/>
    <property type="evidence" value="ECO:0007669"/>
    <property type="project" value="InterPro"/>
</dbReference>
<feature type="domain" description="Alcohol dehydrogenase iron-type/glycerol dehydrogenase GldA" evidence="2">
    <location>
        <begin position="25"/>
        <end position="175"/>
    </location>
</feature>
<feature type="non-terminal residue" evidence="4">
    <location>
        <position position="1"/>
    </location>
</feature>
<sequence length="272" mass="29257">MSSTILPSTSQYSNSGTYVPTILKRVEYGIDSLSKLSDVLSELSISKPFIVTGTSLATKTDIIERVKNAAGCEVAAVFSNIQQHSPIQNTRTAVAELKKNNGDGIVAVGGGSPIDAAKLIVYLYKEETGRLLKLVSIPTTLSAAEHTIISGYTDENGKKIAHKSSDIGSSAVILDATLSLFTPNRLWLSTGIRALDHCVEQQYRSSAPLPVRALAREAAGTLFESLRACHKNEKDVEARQRALIGAWLSLWSDDRITYLGPSHSIGYQLGAP</sequence>
<protein>
    <recommendedName>
        <fullName evidence="6">Alcohol dehydrogenase iron-type/glycerol dehydrogenase GldA domain-containing protein</fullName>
    </recommendedName>
</protein>
<dbReference type="PANTHER" id="PTHR11496">
    <property type="entry name" value="ALCOHOL DEHYDROGENASE"/>
    <property type="match status" value="1"/>
</dbReference>
<reference evidence="4" key="1">
    <citation type="submission" date="2021-02" db="EMBL/GenBank/DDBJ databases">
        <authorList>
            <person name="Nowell W R."/>
        </authorList>
    </citation>
    <scope>NUCLEOTIDE SEQUENCE</scope>
</reference>
<evidence type="ECO:0000313" key="4">
    <source>
        <dbReference type="EMBL" id="CAF1392772.1"/>
    </source>
</evidence>
<dbReference type="Proteomes" id="UP000663889">
    <property type="component" value="Unassembled WGS sequence"/>
</dbReference>
<dbReference type="AlphaFoldDB" id="A0A815KFX5"/>
<dbReference type="InterPro" id="IPR001670">
    <property type="entry name" value="ADH_Fe/GldA"/>
</dbReference>
<keyword evidence="1" id="KW-0560">Oxidoreductase</keyword>
<dbReference type="Pfam" id="PF00465">
    <property type="entry name" value="Fe-ADH"/>
    <property type="match status" value="1"/>
</dbReference>
<dbReference type="Pfam" id="PF25137">
    <property type="entry name" value="ADH_Fe_C"/>
    <property type="match status" value="1"/>
</dbReference>
<dbReference type="PANTHER" id="PTHR11496:SF97">
    <property type="entry name" value="ALCOHOL DEHYDROGENASE IRON-TYPE_GLYCEROL DEHYDROGENASE GLDA DOMAIN-CONTAINING PROTEIN"/>
    <property type="match status" value="1"/>
</dbReference>
<evidence type="ECO:0000256" key="1">
    <source>
        <dbReference type="ARBA" id="ARBA00023002"/>
    </source>
</evidence>
<gene>
    <name evidence="4" type="ORF">SEV965_LOCUS31020</name>
</gene>
<name>A0A815KFX5_9BILA</name>
<dbReference type="Gene3D" id="1.20.1090.10">
    <property type="entry name" value="Dehydroquinate synthase-like - alpha domain"/>
    <property type="match status" value="1"/>
</dbReference>
<comment type="caution">
    <text evidence="4">The sequence shown here is derived from an EMBL/GenBank/DDBJ whole genome shotgun (WGS) entry which is preliminary data.</text>
</comment>
<evidence type="ECO:0000259" key="2">
    <source>
        <dbReference type="Pfam" id="PF00465"/>
    </source>
</evidence>
<feature type="domain" description="Fe-containing alcohol dehydrogenase-like C-terminal" evidence="3">
    <location>
        <begin position="189"/>
        <end position="271"/>
    </location>
</feature>
<dbReference type="Gene3D" id="3.40.50.1970">
    <property type="match status" value="1"/>
</dbReference>
<evidence type="ECO:0000313" key="5">
    <source>
        <dbReference type="Proteomes" id="UP000663889"/>
    </source>
</evidence>
<dbReference type="GO" id="GO:0004022">
    <property type="term" value="F:alcohol dehydrogenase (NAD+) activity"/>
    <property type="evidence" value="ECO:0007669"/>
    <property type="project" value="TreeGrafter"/>
</dbReference>
<accession>A0A815KFX5</accession>
<dbReference type="InterPro" id="IPR039697">
    <property type="entry name" value="Alcohol_dehydrogenase_Fe"/>
</dbReference>
<proteinExistence type="predicted"/>